<dbReference type="AlphaFoldDB" id="A0A2T0V2D4"/>
<dbReference type="RefSeq" id="WP_106215147.1">
    <property type="nucleotide sequence ID" value="NZ_PVTL01000013.1"/>
</dbReference>
<gene>
    <name evidence="1" type="ORF">B0I08_11343</name>
</gene>
<dbReference type="Proteomes" id="UP000237983">
    <property type="component" value="Unassembled WGS sequence"/>
</dbReference>
<evidence type="ECO:0000313" key="1">
    <source>
        <dbReference type="EMBL" id="PRY64336.1"/>
    </source>
</evidence>
<sequence>MERTDDRMELVRPEAGITTSQHAGYMRISAAHPPITAPDTWPAFTVHTEQDVVIAAISMLRLVDLCGTPCVHTADAVQPRSGGRPSNTETASVVVARVLHVEWRSDLRLHVYIDADVRGCQPAGGELRVIGRESSEHSATTTIEVNGLTGPGSGFATRVPADVRAGDLLVIPCCGPTILHDVKILTEP</sequence>
<protein>
    <submittedName>
        <fullName evidence="1">Uncharacterized protein</fullName>
    </submittedName>
</protein>
<comment type="caution">
    <text evidence="1">The sequence shown here is derived from an EMBL/GenBank/DDBJ whole genome shotgun (WGS) entry which is preliminary data.</text>
</comment>
<dbReference type="OrthoDB" id="4578191at2"/>
<dbReference type="EMBL" id="PVTL01000013">
    <property type="protein sequence ID" value="PRY64336.1"/>
    <property type="molecule type" value="Genomic_DNA"/>
</dbReference>
<reference evidence="1 2" key="1">
    <citation type="submission" date="2018-03" db="EMBL/GenBank/DDBJ databases">
        <title>Genomic Encyclopedia of Type Strains, Phase III (KMG-III): the genomes of soil and plant-associated and newly described type strains.</title>
        <authorList>
            <person name="Whitman W."/>
        </authorList>
    </citation>
    <scope>NUCLEOTIDE SEQUENCE [LARGE SCALE GENOMIC DNA]</scope>
    <source>
        <strain evidence="1 2">CGMCC 1.12484</strain>
    </source>
</reference>
<keyword evidence="2" id="KW-1185">Reference proteome</keyword>
<organism evidence="1 2">
    <name type="scientific">Glaciihabitans tibetensis</name>
    <dbReference type="NCBI Taxonomy" id="1266600"/>
    <lineage>
        <taxon>Bacteria</taxon>
        <taxon>Bacillati</taxon>
        <taxon>Actinomycetota</taxon>
        <taxon>Actinomycetes</taxon>
        <taxon>Micrococcales</taxon>
        <taxon>Microbacteriaceae</taxon>
        <taxon>Glaciihabitans</taxon>
    </lineage>
</organism>
<accession>A0A2T0V2D4</accession>
<evidence type="ECO:0000313" key="2">
    <source>
        <dbReference type="Proteomes" id="UP000237983"/>
    </source>
</evidence>
<name>A0A2T0V2D4_9MICO</name>
<proteinExistence type="predicted"/>